<sequence length="287" mass="33440">MSKCKLNHYSTYGSDIKASVADCFNHTLKTKMWKTFIVQDTHKWINILPRLVADYDSSIHRTMVLRPTDVKDNTLLKTVQKRVISKGYAGNWSTELVSIVHIGHYSPRTYYWKISTTCLLLRRNQSHKISRYIFWLRKSYVARKETYWQDDWGNQNLKTAGQVVHAEAEASAKSTVTSPSMFEPLPSNHLDTLEYRPTGDSASWKRMGLYREVYRATCELRLAGDDTGKRALCDCILFTRKYSSCRREMYLRQLVTKAKTKVCLEERVTCGVILEIVCARWRDRLEV</sequence>
<protein>
    <submittedName>
        <fullName evidence="1">Uncharacterized protein</fullName>
    </submittedName>
</protein>
<reference evidence="1 2" key="1">
    <citation type="submission" date="2023-02" db="EMBL/GenBank/DDBJ databases">
        <title>LHISI_Scaffold_Assembly.</title>
        <authorList>
            <person name="Stuart O.P."/>
            <person name="Cleave R."/>
            <person name="Magrath M.J.L."/>
            <person name="Mikheyev A.S."/>
        </authorList>
    </citation>
    <scope>NUCLEOTIDE SEQUENCE [LARGE SCALE GENOMIC DNA]</scope>
    <source>
        <strain evidence="1">Daus_M_001</strain>
        <tissue evidence="1">Leg muscle</tissue>
    </source>
</reference>
<keyword evidence="2" id="KW-1185">Reference proteome</keyword>
<dbReference type="Proteomes" id="UP001159363">
    <property type="component" value="Chromosome X"/>
</dbReference>
<evidence type="ECO:0000313" key="1">
    <source>
        <dbReference type="EMBL" id="KAJ8885439.1"/>
    </source>
</evidence>
<accession>A0ABQ9HM52</accession>
<dbReference type="PANTHER" id="PTHR46585:SF1">
    <property type="entry name" value="CHROMO DOMAIN-CONTAINING PROTEIN"/>
    <property type="match status" value="1"/>
</dbReference>
<proteinExistence type="predicted"/>
<dbReference type="PANTHER" id="PTHR46585">
    <property type="entry name" value="INTEGRASE CORE DOMAIN CONTAINING PROTEIN"/>
    <property type="match status" value="1"/>
</dbReference>
<dbReference type="EMBL" id="JARBHB010000004">
    <property type="protein sequence ID" value="KAJ8885439.1"/>
    <property type="molecule type" value="Genomic_DNA"/>
</dbReference>
<comment type="caution">
    <text evidence="1">The sequence shown here is derived from an EMBL/GenBank/DDBJ whole genome shotgun (WGS) entry which is preliminary data.</text>
</comment>
<organism evidence="1 2">
    <name type="scientific">Dryococelus australis</name>
    <dbReference type="NCBI Taxonomy" id="614101"/>
    <lineage>
        <taxon>Eukaryota</taxon>
        <taxon>Metazoa</taxon>
        <taxon>Ecdysozoa</taxon>
        <taxon>Arthropoda</taxon>
        <taxon>Hexapoda</taxon>
        <taxon>Insecta</taxon>
        <taxon>Pterygota</taxon>
        <taxon>Neoptera</taxon>
        <taxon>Polyneoptera</taxon>
        <taxon>Phasmatodea</taxon>
        <taxon>Verophasmatodea</taxon>
        <taxon>Anareolatae</taxon>
        <taxon>Phasmatidae</taxon>
        <taxon>Eurycanthinae</taxon>
        <taxon>Dryococelus</taxon>
    </lineage>
</organism>
<gene>
    <name evidence="1" type="ORF">PR048_011636</name>
</gene>
<evidence type="ECO:0000313" key="2">
    <source>
        <dbReference type="Proteomes" id="UP001159363"/>
    </source>
</evidence>
<name>A0ABQ9HM52_9NEOP</name>